<name>A0A834I213_RHYFE</name>
<feature type="transmembrane region" description="Helical" evidence="1">
    <location>
        <begin position="82"/>
        <end position="104"/>
    </location>
</feature>
<evidence type="ECO:0000256" key="1">
    <source>
        <dbReference type="SAM" id="Phobius"/>
    </source>
</evidence>
<evidence type="ECO:0000313" key="2">
    <source>
        <dbReference type="EMBL" id="KAF7265512.1"/>
    </source>
</evidence>
<dbReference type="AlphaFoldDB" id="A0A834I213"/>
<organism evidence="2 3">
    <name type="scientific">Rhynchophorus ferrugineus</name>
    <name type="common">Red palm weevil</name>
    <name type="synonym">Curculio ferrugineus</name>
    <dbReference type="NCBI Taxonomy" id="354439"/>
    <lineage>
        <taxon>Eukaryota</taxon>
        <taxon>Metazoa</taxon>
        <taxon>Ecdysozoa</taxon>
        <taxon>Arthropoda</taxon>
        <taxon>Hexapoda</taxon>
        <taxon>Insecta</taxon>
        <taxon>Pterygota</taxon>
        <taxon>Neoptera</taxon>
        <taxon>Endopterygota</taxon>
        <taxon>Coleoptera</taxon>
        <taxon>Polyphaga</taxon>
        <taxon>Cucujiformia</taxon>
        <taxon>Curculionidae</taxon>
        <taxon>Dryophthorinae</taxon>
        <taxon>Rhynchophorus</taxon>
    </lineage>
</organism>
<dbReference type="EMBL" id="JAACXV010014611">
    <property type="protein sequence ID" value="KAF7265512.1"/>
    <property type="molecule type" value="Genomic_DNA"/>
</dbReference>
<accession>A0A834I213</accession>
<reference evidence="2" key="1">
    <citation type="submission" date="2020-08" db="EMBL/GenBank/DDBJ databases">
        <title>Genome sequencing and assembly of the red palm weevil Rhynchophorus ferrugineus.</title>
        <authorList>
            <person name="Dias G.B."/>
            <person name="Bergman C.M."/>
            <person name="Manee M."/>
        </authorList>
    </citation>
    <scope>NUCLEOTIDE SEQUENCE</scope>
    <source>
        <strain evidence="2">AA-2017</strain>
        <tissue evidence="2">Whole larva</tissue>
    </source>
</reference>
<dbReference type="Proteomes" id="UP000625711">
    <property type="component" value="Unassembled WGS sequence"/>
</dbReference>
<sequence>MEETISRYQLKCFHRSYSLYSRLYIVICNLNRRKQFYLTDDCNLESTRYELYQIRVAKELLVIYNTHLELLEYKRKYIDSTVLRYSAAFVYMSGFSFIFLMVNITKTFYLVSN</sequence>
<gene>
    <name evidence="2" type="ORF">GWI33_021086</name>
</gene>
<proteinExistence type="predicted"/>
<evidence type="ECO:0000313" key="3">
    <source>
        <dbReference type="Proteomes" id="UP000625711"/>
    </source>
</evidence>
<comment type="caution">
    <text evidence="2">The sequence shown here is derived from an EMBL/GenBank/DDBJ whole genome shotgun (WGS) entry which is preliminary data.</text>
</comment>
<protein>
    <submittedName>
        <fullName evidence="2">Uncharacterized protein</fullName>
    </submittedName>
</protein>
<keyword evidence="3" id="KW-1185">Reference proteome</keyword>
<keyword evidence="1" id="KW-0472">Membrane</keyword>
<keyword evidence="1" id="KW-0812">Transmembrane</keyword>
<keyword evidence="1" id="KW-1133">Transmembrane helix</keyword>